<name>A0A0E9SP17_ANGAN</name>
<organism evidence="1">
    <name type="scientific">Anguilla anguilla</name>
    <name type="common">European freshwater eel</name>
    <name type="synonym">Muraena anguilla</name>
    <dbReference type="NCBI Taxonomy" id="7936"/>
    <lineage>
        <taxon>Eukaryota</taxon>
        <taxon>Metazoa</taxon>
        <taxon>Chordata</taxon>
        <taxon>Craniata</taxon>
        <taxon>Vertebrata</taxon>
        <taxon>Euteleostomi</taxon>
        <taxon>Actinopterygii</taxon>
        <taxon>Neopterygii</taxon>
        <taxon>Teleostei</taxon>
        <taxon>Anguilliformes</taxon>
        <taxon>Anguillidae</taxon>
        <taxon>Anguilla</taxon>
    </lineage>
</organism>
<proteinExistence type="predicted"/>
<dbReference type="AlphaFoldDB" id="A0A0E9SP17"/>
<reference evidence="1" key="1">
    <citation type="submission" date="2014-11" db="EMBL/GenBank/DDBJ databases">
        <authorList>
            <person name="Amaro Gonzalez C."/>
        </authorList>
    </citation>
    <scope>NUCLEOTIDE SEQUENCE</scope>
</reference>
<reference evidence="1" key="2">
    <citation type="journal article" date="2015" name="Fish Shellfish Immunol.">
        <title>Early steps in the European eel (Anguilla anguilla)-Vibrio vulnificus interaction in the gills: Role of the RtxA13 toxin.</title>
        <authorList>
            <person name="Callol A."/>
            <person name="Pajuelo D."/>
            <person name="Ebbesson L."/>
            <person name="Teles M."/>
            <person name="MacKenzie S."/>
            <person name="Amaro C."/>
        </authorList>
    </citation>
    <scope>NUCLEOTIDE SEQUENCE</scope>
</reference>
<accession>A0A0E9SP17</accession>
<evidence type="ECO:0000313" key="1">
    <source>
        <dbReference type="EMBL" id="JAH43119.1"/>
    </source>
</evidence>
<sequence>MDPCSVGRSQPEKPCLVPEFPFTKLKRLSIFILHLDYISGHVWI</sequence>
<dbReference type="EMBL" id="GBXM01065458">
    <property type="protein sequence ID" value="JAH43119.1"/>
    <property type="molecule type" value="Transcribed_RNA"/>
</dbReference>
<protein>
    <submittedName>
        <fullName evidence="1">Uncharacterized protein</fullName>
    </submittedName>
</protein>